<evidence type="ECO:0000313" key="1">
    <source>
        <dbReference type="EMBL" id="MDS0260769.1"/>
    </source>
</evidence>
<organism evidence="1 2">
    <name type="scientific">Haloarcula saliterrae</name>
    <dbReference type="NCBI Taxonomy" id="2950534"/>
    <lineage>
        <taxon>Archaea</taxon>
        <taxon>Methanobacteriati</taxon>
        <taxon>Methanobacteriota</taxon>
        <taxon>Stenosarchaea group</taxon>
        <taxon>Halobacteria</taxon>
        <taxon>Halobacteriales</taxon>
        <taxon>Haloarculaceae</taxon>
        <taxon>Haloarcula</taxon>
    </lineage>
</organism>
<name>A0ABU2FEU8_9EURY</name>
<dbReference type="RefSeq" id="WP_310920523.1">
    <property type="nucleotide sequence ID" value="NZ_JAMQON010000004.1"/>
</dbReference>
<reference evidence="1 2" key="1">
    <citation type="submission" date="2022-06" db="EMBL/GenBank/DDBJ databases">
        <title>Haloarcula sp. a new haloarchaeum isolate from saline soil.</title>
        <authorList>
            <person name="Strakova D."/>
            <person name="Galisteo C."/>
            <person name="Sanchez-Porro C."/>
            <person name="Ventosa A."/>
        </authorList>
    </citation>
    <scope>NUCLEOTIDE SEQUENCE [LARGE SCALE GENOMIC DNA]</scope>
    <source>
        <strain evidence="1 2">S1CR25-12</strain>
    </source>
</reference>
<comment type="caution">
    <text evidence="1">The sequence shown here is derived from an EMBL/GenBank/DDBJ whole genome shotgun (WGS) entry which is preliminary data.</text>
</comment>
<accession>A0ABU2FEU8</accession>
<keyword evidence="2" id="KW-1185">Reference proteome</keyword>
<evidence type="ECO:0008006" key="3">
    <source>
        <dbReference type="Google" id="ProtNLM"/>
    </source>
</evidence>
<proteinExistence type="predicted"/>
<dbReference type="EMBL" id="JAMQON010000004">
    <property type="protein sequence ID" value="MDS0260769.1"/>
    <property type="molecule type" value="Genomic_DNA"/>
</dbReference>
<evidence type="ECO:0000313" key="2">
    <source>
        <dbReference type="Proteomes" id="UP001259659"/>
    </source>
</evidence>
<protein>
    <recommendedName>
        <fullName evidence="3">TraB/GumN family protein</fullName>
    </recommendedName>
</protein>
<dbReference type="Proteomes" id="UP001259659">
    <property type="component" value="Unassembled WGS sequence"/>
</dbReference>
<gene>
    <name evidence="1" type="ORF">NDI56_15280</name>
</gene>
<sequence length="249" mass="26198">MSGITPDPWHDRVVTDPRLSGASIERVDGEAGTVVLVGVLHDHPASTYRVRTVLDAVAPDVLALELPPLAVPLAAHHAADDLTPPALGGEMSAAIQAADTERVVGIDGPSIGFLGYLAAELYAERASLATVRRTAAALRSVTSTAVTRRAAAAVAALTTLQVAVDGPTAYDTGRRDDPERQAAEERRRIETAESMLRVFTPPPAAAIKRTARERYMADRLATLGRTGDVVAVVGRAHLGEIAGHLRDGE</sequence>